<organism evidence="2 3">
    <name type="scientific">Denitrobacterium detoxificans</name>
    <dbReference type="NCBI Taxonomy" id="79604"/>
    <lineage>
        <taxon>Bacteria</taxon>
        <taxon>Bacillati</taxon>
        <taxon>Actinomycetota</taxon>
        <taxon>Coriobacteriia</taxon>
        <taxon>Eggerthellales</taxon>
        <taxon>Eggerthellaceae</taxon>
        <taxon>Denitrobacterium</taxon>
    </lineage>
</organism>
<gene>
    <name evidence="2" type="ORF">SAMN02910314_01898</name>
</gene>
<evidence type="ECO:0000313" key="2">
    <source>
        <dbReference type="EMBL" id="SEP00772.1"/>
    </source>
</evidence>
<dbReference type="CDD" id="cd00161">
    <property type="entry name" value="beta-trefoil_Ricin-like"/>
    <property type="match status" value="2"/>
</dbReference>
<dbReference type="SMART" id="SM00458">
    <property type="entry name" value="RICIN"/>
    <property type="match status" value="2"/>
</dbReference>
<dbReference type="Pfam" id="PF14200">
    <property type="entry name" value="RicinB_lectin_2"/>
    <property type="match status" value="2"/>
</dbReference>
<dbReference type="Pfam" id="PF00652">
    <property type="entry name" value="Ricin_B_lectin"/>
    <property type="match status" value="1"/>
</dbReference>
<keyword evidence="3" id="KW-1185">Reference proteome</keyword>
<protein>
    <submittedName>
        <fullName evidence="2">Ricin-type beta-trefoil lectin domain-like</fullName>
    </submittedName>
</protein>
<sequence length="809" mass="85801">MTAAIETGTYVIVSAVSGSSSATGGTAKCLDVCGASNRSGANVQLWTLAHSDAQFWHAWADGECLQLCCVLSGKCLDVVGVLGDGVNVMQYADSNTVGQRWKPVADGGSITVDGVAYDTYVIHCKADETYCLDVTSASSAQGTNVQVYGANGTDAQRWAFVPIEGLPDGTYTIRTGMSQDVCLDVAGGSNANGANIQVYGANGTNAQVFVASTDPQTGLTTFTNAGSGKMLRWDASGEDDVPQNGDNVSQWSADASITKKFMAQPKDELLRTNGNRVMSWMLRAASAQGDPYCVDVAGGSTKMETNVQLYRQNDTLAQRFEFRRAEALGANLSVPSDAMLLRGGGMASSSMVNVGEPNGDGSYTTSYLPTVVNSSNQLQMRYRMHYYAAGDISAETVTAWMSARDGSTANDGWGDVGMPNVEAERVEGQRWKSPFPIEVTLGVASGQYMHAVIELQARTFREAWTNPSASNVTCPAHGATMTAMLKCKWRPTATFSQAAMAYDGIWLPVSCDYPRGSGTCSVTMLGADGAAIFSGHSESGLADDDTIRVPWSECSRVPADGEAVTVEWTWTTPEGGTASGTQQVAISYDTSHGLSVSPAFSYDPSTHSVLAAFATAAETSCKMQWDDGGITRLVDAELVSQGSSQVVYRLLPPVGVAYRVLCFAYDSDSSWGSHDDEMDALDAAGYLWNWGEDGFASLTCRVGEPLATDSSFTPESAEQVTSGRARPVVTFGRTVKHPLVAHGTIKAADGTAGQSLAAFEQLANSGPDGRAVTFRDHRGGWHRVAVTQVDMPLEYDRKTDVTVTMAEVG</sequence>
<feature type="domain" description="Ricin B lectin" evidence="1">
    <location>
        <begin position="14"/>
        <end position="161"/>
    </location>
</feature>
<dbReference type="KEGG" id="ddt:AAY81_03925"/>
<accession>A0A172RXH3</accession>
<dbReference type="PROSITE" id="PS50231">
    <property type="entry name" value="RICIN_B_LECTIN"/>
    <property type="match status" value="1"/>
</dbReference>
<dbReference type="EMBL" id="FOEC01000018">
    <property type="protein sequence ID" value="SEP00772.1"/>
    <property type="molecule type" value="Genomic_DNA"/>
</dbReference>
<reference evidence="3" key="1">
    <citation type="submission" date="2016-10" db="EMBL/GenBank/DDBJ databases">
        <authorList>
            <person name="Varghese N."/>
        </authorList>
    </citation>
    <scope>NUCLEOTIDE SEQUENCE [LARGE SCALE GENOMIC DNA]</scope>
    <source>
        <strain evidence="3">DSM 21843</strain>
    </source>
</reference>
<feature type="domain" description="Ricin B lectin" evidence="1">
    <location>
        <begin position="169"/>
        <end position="323"/>
    </location>
</feature>
<evidence type="ECO:0000259" key="1">
    <source>
        <dbReference type="SMART" id="SM00458"/>
    </source>
</evidence>
<dbReference type="STRING" id="79604.AAY81_03925"/>
<dbReference type="AlphaFoldDB" id="A0A172RXH3"/>
<name>A0A172RXH3_9ACTN</name>
<dbReference type="Proteomes" id="UP000182975">
    <property type="component" value="Unassembled WGS sequence"/>
</dbReference>
<dbReference type="OrthoDB" id="5958808at2"/>
<dbReference type="RefSeq" id="WP_066661612.1">
    <property type="nucleotide sequence ID" value="NZ_CP011402.1"/>
</dbReference>
<dbReference type="InterPro" id="IPR035992">
    <property type="entry name" value="Ricin_B-like_lectins"/>
</dbReference>
<keyword evidence="2" id="KW-0430">Lectin</keyword>
<dbReference type="SUPFAM" id="SSF50370">
    <property type="entry name" value="Ricin B-like lectins"/>
    <property type="match status" value="2"/>
</dbReference>
<dbReference type="Gene3D" id="2.80.10.50">
    <property type="match status" value="4"/>
</dbReference>
<dbReference type="PATRIC" id="fig|79604.3.peg.797"/>
<dbReference type="GO" id="GO:0030246">
    <property type="term" value="F:carbohydrate binding"/>
    <property type="evidence" value="ECO:0007669"/>
    <property type="project" value="UniProtKB-KW"/>
</dbReference>
<dbReference type="InterPro" id="IPR000772">
    <property type="entry name" value="Ricin_B_lectin"/>
</dbReference>
<evidence type="ECO:0000313" key="3">
    <source>
        <dbReference type="Proteomes" id="UP000182975"/>
    </source>
</evidence>
<proteinExistence type="predicted"/>